<evidence type="ECO:0000313" key="2">
    <source>
        <dbReference type="Proteomes" id="UP000823399"/>
    </source>
</evidence>
<proteinExistence type="predicted"/>
<dbReference type="OrthoDB" id="3264327at2759"/>
<dbReference type="EMBL" id="JABBWM010000115">
    <property type="protein sequence ID" value="KAG2089051.1"/>
    <property type="molecule type" value="Genomic_DNA"/>
</dbReference>
<dbReference type="AlphaFoldDB" id="A0A9P7EUC1"/>
<evidence type="ECO:0000313" key="1">
    <source>
        <dbReference type="EMBL" id="KAG2089051.1"/>
    </source>
</evidence>
<reference evidence="1" key="1">
    <citation type="journal article" date="2020" name="New Phytol.">
        <title>Comparative genomics reveals dynamic genome evolution in host specialist ectomycorrhizal fungi.</title>
        <authorList>
            <person name="Lofgren L.A."/>
            <person name="Nguyen N.H."/>
            <person name="Vilgalys R."/>
            <person name="Ruytinx J."/>
            <person name="Liao H.L."/>
            <person name="Branco S."/>
            <person name="Kuo A."/>
            <person name="LaButti K."/>
            <person name="Lipzen A."/>
            <person name="Andreopoulos W."/>
            <person name="Pangilinan J."/>
            <person name="Riley R."/>
            <person name="Hundley H."/>
            <person name="Na H."/>
            <person name="Barry K."/>
            <person name="Grigoriev I.V."/>
            <person name="Stajich J.E."/>
            <person name="Kennedy P.G."/>
        </authorList>
    </citation>
    <scope>NUCLEOTIDE SEQUENCE</scope>
    <source>
        <strain evidence="1">FC423</strain>
    </source>
</reference>
<accession>A0A9P7EUC1</accession>
<gene>
    <name evidence="1" type="ORF">F5147DRAFT_587351</name>
</gene>
<dbReference type="RefSeq" id="XP_041285780.1">
    <property type="nucleotide sequence ID" value="XM_041431985.1"/>
</dbReference>
<dbReference type="Proteomes" id="UP000823399">
    <property type="component" value="Unassembled WGS sequence"/>
</dbReference>
<name>A0A9P7EUC1_9AGAM</name>
<dbReference type="GeneID" id="64694244"/>
<sequence length="164" mass="18836">MYIGRIREILILSSDHLKVEHVALQCFSFTETLHPSLHLPCLDLTNNEVFLSAAISYHCLPSRLHILWVSSCRILCSVNIQHNCIDSGCTNTGQQPVYQEQTLTSRSRCIVQHKPTPHYILNAYSIHNYDYIRLVTPDTLHKTPLRVTNVAEVQALAVWQMREK</sequence>
<protein>
    <submittedName>
        <fullName evidence="1">Uncharacterized protein</fullName>
    </submittedName>
</protein>
<comment type="caution">
    <text evidence="1">The sequence shown here is derived from an EMBL/GenBank/DDBJ whole genome shotgun (WGS) entry which is preliminary data.</text>
</comment>
<organism evidence="1 2">
    <name type="scientific">Suillus discolor</name>
    <dbReference type="NCBI Taxonomy" id="1912936"/>
    <lineage>
        <taxon>Eukaryota</taxon>
        <taxon>Fungi</taxon>
        <taxon>Dikarya</taxon>
        <taxon>Basidiomycota</taxon>
        <taxon>Agaricomycotina</taxon>
        <taxon>Agaricomycetes</taxon>
        <taxon>Agaricomycetidae</taxon>
        <taxon>Boletales</taxon>
        <taxon>Suillineae</taxon>
        <taxon>Suillaceae</taxon>
        <taxon>Suillus</taxon>
    </lineage>
</organism>
<keyword evidence="2" id="KW-1185">Reference proteome</keyword>